<name>A0A381T147_9ZZZZ</name>
<reference evidence="1" key="1">
    <citation type="submission" date="2018-05" db="EMBL/GenBank/DDBJ databases">
        <authorList>
            <person name="Lanie J.A."/>
            <person name="Ng W.-L."/>
            <person name="Kazmierczak K.M."/>
            <person name="Andrzejewski T.M."/>
            <person name="Davidsen T.M."/>
            <person name="Wayne K.J."/>
            <person name="Tettelin H."/>
            <person name="Glass J.I."/>
            <person name="Rusch D."/>
            <person name="Podicherti R."/>
            <person name="Tsui H.-C.T."/>
            <person name="Winkler M.E."/>
        </authorList>
    </citation>
    <scope>NUCLEOTIDE SEQUENCE</scope>
</reference>
<accession>A0A381T147</accession>
<evidence type="ECO:0000313" key="1">
    <source>
        <dbReference type="EMBL" id="SVA09469.1"/>
    </source>
</evidence>
<sequence>MIFHVLSQHHWESCEGTRQARGEDVPPLVERQKWIEGNDKVKVLAAYGYQTEHRNYAIVEADSYAEVQALFRSHLRRGHVEVLPVNDMIATRKESGDWGK</sequence>
<protein>
    <recommendedName>
        <fullName evidence="2">DUF3303 domain-containing protein</fullName>
    </recommendedName>
</protein>
<dbReference type="InterPro" id="IPR021734">
    <property type="entry name" value="DUF3303"/>
</dbReference>
<evidence type="ECO:0008006" key="2">
    <source>
        <dbReference type="Google" id="ProtNLM"/>
    </source>
</evidence>
<organism evidence="1">
    <name type="scientific">marine metagenome</name>
    <dbReference type="NCBI Taxonomy" id="408172"/>
    <lineage>
        <taxon>unclassified sequences</taxon>
        <taxon>metagenomes</taxon>
        <taxon>ecological metagenomes</taxon>
    </lineage>
</organism>
<dbReference type="EMBL" id="UINC01003814">
    <property type="protein sequence ID" value="SVA09469.1"/>
    <property type="molecule type" value="Genomic_DNA"/>
</dbReference>
<proteinExistence type="predicted"/>
<gene>
    <name evidence="1" type="ORF">METZ01_LOCUS62323</name>
</gene>
<dbReference type="Pfam" id="PF11746">
    <property type="entry name" value="DUF3303"/>
    <property type="match status" value="1"/>
</dbReference>
<dbReference type="AlphaFoldDB" id="A0A381T147"/>